<dbReference type="InterPro" id="IPR000182">
    <property type="entry name" value="GNAT_dom"/>
</dbReference>
<accession>A0A1I4BDL3</accession>
<sequence length="310" mass="35417">MYTVRRVAMHELSDFVAVLTLPERHASILAYVEHMFSQGAMRPEWCFLVEKEGEALGRAAFWTLPGKDVPSDIVLLDPPWEDDACGDQLWQDLLLMCKQLGAEQLGYVLDTPAMAPQWQESGPTRQTFLKKKGFHLQRETSRFEWKSDEPRSQEANGGILFRSLSEVGEASFIDAIMRGSASTLDRQIAQERADLGPYLQAKEIFHDLQSMSYEAHWWELAYTPENELIGFVMPTKSPTFATIGYIGVLPEFRGRGYVDVLLNRGVISLVQSGERYIRADTDLHNEPMANSFLRAGFHRFAQRSEYRVRF</sequence>
<feature type="domain" description="N-acetyltransferase" evidence="1">
    <location>
        <begin position="159"/>
        <end position="310"/>
    </location>
</feature>
<dbReference type="CDD" id="cd04301">
    <property type="entry name" value="NAT_SF"/>
    <property type="match status" value="1"/>
</dbReference>
<evidence type="ECO:0000259" key="1">
    <source>
        <dbReference type="PROSITE" id="PS51186"/>
    </source>
</evidence>
<dbReference type="SUPFAM" id="SSF55729">
    <property type="entry name" value="Acyl-CoA N-acyltransferases (Nat)"/>
    <property type="match status" value="1"/>
</dbReference>
<dbReference type="PROSITE" id="PS51186">
    <property type="entry name" value="GNAT"/>
    <property type="match status" value="1"/>
</dbReference>
<proteinExistence type="predicted"/>
<dbReference type="RefSeq" id="WP_092274561.1">
    <property type="nucleotide sequence ID" value="NZ_FORT01000017.1"/>
</dbReference>
<dbReference type="Pfam" id="PF00583">
    <property type="entry name" value="Acetyltransf_1"/>
    <property type="match status" value="1"/>
</dbReference>
<reference evidence="3" key="1">
    <citation type="submission" date="2016-10" db="EMBL/GenBank/DDBJ databases">
        <authorList>
            <person name="Varghese N."/>
            <person name="Submissions S."/>
        </authorList>
    </citation>
    <scope>NUCLEOTIDE SEQUENCE [LARGE SCALE GENOMIC DNA]</scope>
    <source>
        <strain evidence="3">OK042</strain>
    </source>
</reference>
<dbReference type="Gene3D" id="3.40.630.30">
    <property type="match status" value="1"/>
</dbReference>
<dbReference type="STRING" id="1884381.SAMN05518846_11784"/>
<dbReference type="AlphaFoldDB" id="A0A1I4BDL3"/>
<evidence type="ECO:0000313" key="2">
    <source>
        <dbReference type="EMBL" id="SFK66878.1"/>
    </source>
</evidence>
<dbReference type="GO" id="GO:0016747">
    <property type="term" value="F:acyltransferase activity, transferring groups other than amino-acyl groups"/>
    <property type="evidence" value="ECO:0007669"/>
    <property type="project" value="InterPro"/>
</dbReference>
<organism evidence="2 3">
    <name type="scientific">Brevibacillus centrosporus</name>
    <dbReference type="NCBI Taxonomy" id="54910"/>
    <lineage>
        <taxon>Bacteria</taxon>
        <taxon>Bacillati</taxon>
        <taxon>Bacillota</taxon>
        <taxon>Bacilli</taxon>
        <taxon>Bacillales</taxon>
        <taxon>Paenibacillaceae</taxon>
        <taxon>Brevibacillus</taxon>
    </lineage>
</organism>
<keyword evidence="2" id="KW-0808">Transferase</keyword>
<protein>
    <submittedName>
        <fullName evidence="2">Acetyltransferase (GNAT) family protein</fullName>
    </submittedName>
</protein>
<keyword evidence="3" id="KW-1185">Reference proteome</keyword>
<dbReference type="InterPro" id="IPR016181">
    <property type="entry name" value="Acyl_CoA_acyltransferase"/>
</dbReference>
<dbReference type="EMBL" id="FORT01000017">
    <property type="protein sequence ID" value="SFK66878.1"/>
    <property type="molecule type" value="Genomic_DNA"/>
</dbReference>
<evidence type="ECO:0000313" key="3">
    <source>
        <dbReference type="Proteomes" id="UP000198915"/>
    </source>
</evidence>
<name>A0A1I4BDL3_9BACL</name>
<dbReference type="Proteomes" id="UP000198915">
    <property type="component" value="Unassembled WGS sequence"/>
</dbReference>
<gene>
    <name evidence="2" type="ORF">SAMN05518846_11784</name>
</gene>